<name>A0ABY6F1S5_9GAMM</name>
<evidence type="ECO:0000313" key="2">
    <source>
        <dbReference type="EMBL" id="UXZ04058.1"/>
    </source>
</evidence>
<accession>A0ABY6F1S5</accession>
<gene>
    <name evidence="2" type="ORF">LU297_05395</name>
</gene>
<evidence type="ECO:0000256" key="1">
    <source>
        <dbReference type="SAM" id="Phobius"/>
    </source>
</evidence>
<keyword evidence="1" id="KW-0472">Membrane</keyword>
<sequence length="48" mass="5094">MPIYNQNKEAALGTQAVMAGAIQLIYTSLMPLLAGKAAKNLSDWVDAT</sequence>
<keyword evidence="1" id="KW-0812">Transmembrane</keyword>
<keyword evidence="3" id="KW-1185">Reference proteome</keyword>
<dbReference type="EMBL" id="CP089977">
    <property type="protein sequence ID" value="UXZ04058.1"/>
    <property type="molecule type" value="Genomic_DNA"/>
</dbReference>
<keyword evidence="1" id="KW-1133">Transmembrane helix</keyword>
<protein>
    <submittedName>
        <fullName evidence="2">Uncharacterized protein</fullName>
    </submittedName>
</protein>
<proteinExistence type="predicted"/>
<dbReference type="RefSeq" id="WP_263075537.1">
    <property type="nucleotide sequence ID" value="NZ_CP089977.1"/>
</dbReference>
<feature type="transmembrane region" description="Helical" evidence="1">
    <location>
        <begin position="12"/>
        <end position="34"/>
    </location>
</feature>
<evidence type="ECO:0000313" key="3">
    <source>
        <dbReference type="Proteomes" id="UP001063782"/>
    </source>
</evidence>
<dbReference type="Proteomes" id="UP001063782">
    <property type="component" value="Chromosome"/>
</dbReference>
<reference evidence="2" key="1">
    <citation type="submission" date="2021-12" db="EMBL/GenBank/DDBJ databases">
        <title>taxonomy of Moraxella sp. ZY201224.</title>
        <authorList>
            <person name="Li F."/>
        </authorList>
    </citation>
    <scope>NUCLEOTIDE SEQUENCE</scope>
    <source>
        <strain evidence="2">ZY201224</strain>
    </source>
</reference>
<organism evidence="2 3">
    <name type="scientific">Moraxella nasicaprae</name>
    <dbReference type="NCBI Taxonomy" id="2904122"/>
    <lineage>
        <taxon>Bacteria</taxon>
        <taxon>Pseudomonadati</taxon>
        <taxon>Pseudomonadota</taxon>
        <taxon>Gammaproteobacteria</taxon>
        <taxon>Moraxellales</taxon>
        <taxon>Moraxellaceae</taxon>
        <taxon>Moraxella</taxon>
    </lineage>
</organism>